<dbReference type="Pfam" id="PF00440">
    <property type="entry name" value="TetR_N"/>
    <property type="match status" value="1"/>
</dbReference>
<dbReference type="PRINTS" id="PR00455">
    <property type="entry name" value="HTHTETR"/>
</dbReference>
<dbReference type="EMBL" id="FRDL01000012">
    <property type="protein sequence ID" value="SHN76049.1"/>
    <property type="molecule type" value="Genomic_DNA"/>
</dbReference>
<dbReference type="PROSITE" id="PS50977">
    <property type="entry name" value="HTH_TETR_2"/>
    <property type="match status" value="1"/>
</dbReference>
<name>A0A1M7TZA1_9RHOB</name>
<dbReference type="InterPro" id="IPR001647">
    <property type="entry name" value="HTH_TetR"/>
</dbReference>
<accession>A0A1M7TZA1</accession>
<dbReference type="InterPro" id="IPR036271">
    <property type="entry name" value="Tet_transcr_reg_TetR-rel_C_sf"/>
</dbReference>
<dbReference type="Gene3D" id="1.10.357.10">
    <property type="entry name" value="Tetracycline Repressor, domain 2"/>
    <property type="match status" value="1"/>
</dbReference>
<proteinExistence type="predicted"/>
<dbReference type="InterPro" id="IPR050109">
    <property type="entry name" value="HTH-type_TetR-like_transc_reg"/>
</dbReference>
<evidence type="ECO:0000313" key="6">
    <source>
        <dbReference type="EMBL" id="SHN76049.1"/>
    </source>
</evidence>
<sequence length="229" mass="24131">MTGAEGAPGGGRKGYHHGNLREALVEAACALIARKGPHGFTFAEAAREAGVSPAAPYRHFKDREALLAEVARRGFALFADLLEHARTMGGPSPLAAFEAVWRAYLAFARREPAYYVAMFESGIRPADDPALQAASDRAMAAMTAAAEALIARLPPDRRPPALMVSMHVWALAHGVVELVARQDAGLRAPWAPDELLESGALVYLRGLGVLREDEAPGGAPPHGPDAAGG</sequence>
<dbReference type="AlphaFoldDB" id="A0A1M7TZA1"/>
<dbReference type="InterPro" id="IPR009057">
    <property type="entry name" value="Homeodomain-like_sf"/>
</dbReference>
<feature type="domain" description="HTH tetR-type" evidence="5">
    <location>
        <begin position="18"/>
        <end position="78"/>
    </location>
</feature>
<keyword evidence="2 4" id="KW-0238">DNA-binding</keyword>
<organism evidence="6 7">
    <name type="scientific">Oceanicella actignis</name>
    <dbReference type="NCBI Taxonomy" id="1189325"/>
    <lineage>
        <taxon>Bacteria</taxon>
        <taxon>Pseudomonadati</taxon>
        <taxon>Pseudomonadota</taxon>
        <taxon>Alphaproteobacteria</taxon>
        <taxon>Rhodobacterales</taxon>
        <taxon>Paracoccaceae</taxon>
        <taxon>Oceanicella</taxon>
    </lineage>
</organism>
<keyword evidence="7" id="KW-1185">Reference proteome</keyword>
<dbReference type="OrthoDB" id="7056813at2"/>
<gene>
    <name evidence="6" type="ORF">SAMN05216200_1123</name>
</gene>
<dbReference type="Pfam" id="PF13305">
    <property type="entry name" value="TetR_C_33"/>
    <property type="match status" value="1"/>
</dbReference>
<evidence type="ECO:0000256" key="1">
    <source>
        <dbReference type="ARBA" id="ARBA00023015"/>
    </source>
</evidence>
<dbReference type="GO" id="GO:0000976">
    <property type="term" value="F:transcription cis-regulatory region binding"/>
    <property type="evidence" value="ECO:0007669"/>
    <property type="project" value="TreeGrafter"/>
</dbReference>
<evidence type="ECO:0000313" key="7">
    <source>
        <dbReference type="Proteomes" id="UP000184066"/>
    </source>
</evidence>
<protein>
    <submittedName>
        <fullName evidence="6">Transcriptional regulator, TetR family</fullName>
    </submittedName>
</protein>
<evidence type="ECO:0000259" key="5">
    <source>
        <dbReference type="PROSITE" id="PS50977"/>
    </source>
</evidence>
<dbReference type="STRING" id="1189325.SAMN04488119_1114"/>
<dbReference type="PANTHER" id="PTHR30055:SF220">
    <property type="entry name" value="TETR-FAMILY REGULATORY PROTEIN"/>
    <property type="match status" value="1"/>
</dbReference>
<evidence type="ECO:0000256" key="4">
    <source>
        <dbReference type="PROSITE-ProRule" id="PRU00335"/>
    </source>
</evidence>
<dbReference type="Proteomes" id="UP000184066">
    <property type="component" value="Unassembled WGS sequence"/>
</dbReference>
<evidence type="ECO:0000256" key="2">
    <source>
        <dbReference type="ARBA" id="ARBA00023125"/>
    </source>
</evidence>
<dbReference type="InterPro" id="IPR025996">
    <property type="entry name" value="MT1864/Rv1816-like_C"/>
</dbReference>
<dbReference type="SUPFAM" id="SSF46689">
    <property type="entry name" value="Homeodomain-like"/>
    <property type="match status" value="1"/>
</dbReference>
<dbReference type="GO" id="GO:0003700">
    <property type="term" value="F:DNA-binding transcription factor activity"/>
    <property type="evidence" value="ECO:0007669"/>
    <property type="project" value="TreeGrafter"/>
</dbReference>
<dbReference type="PANTHER" id="PTHR30055">
    <property type="entry name" value="HTH-TYPE TRANSCRIPTIONAL REGULATOR RUTR"/>
    <property type="match status" value="1"/>
</dbReference>
<dbReference type="SUPFAM" id="SSF48498">
    <property type="entry name" value="Tetracyclin repressor-like, C-terminal domain"/>
    <property type="match status" value="1"/>
</dbReference>
<keyword evidence="3" id="KW-0804">Transcription</keyword>
<dbReference type="RefSeq" id="WP_072748310.1">
    <property type="nucleotide sequence ID" value="NZ_FOHL01000011.1"/>
</dbReference>
<keyword evidence="1" id="KW-0805">Transcription regulation</keyword>
<feature type="DNA-binding region" description="H-T-H motif" evidence="4">
    <location>
        <begin position="41"/>
        <end position="60"/>
    </location>
</feature>
<evidence type="ECO:0000256" key="3">
    <source>
        <dbReference type="ARBA" id="ARBA00023163"/>
    </source>
</evidence>
<reference evidence="6 7" key="1">
    <citation type="submission" date="2016-12" db="EMBL/GenBank/DDBJ databases">
        <authorList>
            <person name="Song W.-J."/>
            <person name="Kurnit D.M."/>
        </authorList>
    </citation>
    <scope>NUCLEOTIDE SEQUENCE [LARGE SCALE GENOMIC DNA]</scope>
    <source>
        <strain evidence="6 7">CGMCC 1.10808</strain>
    </source>
</reference>